<dbReference type="GO" id="GO:0016301">
    <property type="term" value="F:kinase activity"/>
    <property type="evidence" value="ECO:0007669"/>
    <property type="project" value="UniProtKB-KW"/>
</dbReference>
<protein>
    <recommendedName>
        <fullName evidence="3">Carbohydrate kinase FGGY N-terminal domain-containing protein</fullName>
    </recommendedName>
</protein>
<evidence type="ECO:0000313" key="4">
    <source>
        <dbReference type="EMBL" id="GAI02358.1"/>
    </source>
</evidence>
<dbReference type="InterPro" id="IPR050406">
    <property type="entry name" value="FGGY_Carb_Kinase"/>
</dbReference>
<evidence type="ECO:0000256" key="2">
    <source>
        <dbReference type="ARBA" id="ARBA00022777"/>
    </source>
</evidence>
<keyword evidence="1" id="KW-0808">Transferase</keyword>
<dbReference type="GO" id="GO:0005975">
    <property type="term" value="P:carbohydrate metabolic process"/>
    <property type="evidence" value="ECO:0007669"/>
    <property type="project" value="InterPro"/>
</dbReference>
<dbReference type="Gene3D" id="3.30.420.40">
    <property type="match status" value="1"/>
</dbReference>
<gene>
    <name evidence="4" type="ORF">S06H3_22646</name>
</gene>
<dbReference type="SUPFAM" id="SSF53067">
    <property type="entry name" value="Actin-like ATPase domain"/>
    <property type="match status" value="1"/>
</dbReference>
<dbReference type="AlphaFoldDB" id="X1K708"/>
<dbReference type="PANTHER" id="PTHR43095:SF5">
    <property type="entry name" value="XYLULOSE KINASE"/>
    <property type="match status" value="1"/>
</dbReference>
<feature type="domain" description="Carbohydrate kinase FGGY N-terminal" evidence="3">
    <location>
        <begin position="4"/>
        <end position="113"/>
    </location>
</feature>
<dbReference type="PANTHER" id="PTHR43095">
    <property type="entry name" value="SUGAR KINASE"/>
    <property type="match status" value="1"/>
</dbReference>
<proteinExistence type="predicted"/>
<sequence length="117" mass="13077">MKFLLGLDVGTTSTRTIIINENGKLIASSNSDYKLLTPKPGWAEQNPDDWWAASVKTIREVIKKSNISPEKISCIGLSGQMHGSVFLDSSGNVIRPAILWCDQRTYRQCENIYKIFG</sequence>
<keyword evidence="2" id="KW-0418">Kinase</keyword>
<organism evidence="4">
    <name type="scientific">marine sediment metagenome</name>
    <dbReference type="NCBI Taxonomy" id="412755"/>
    <lineage>
        <taxon>unclassified sequences</taxon>
        <taxon>metagenomes</taxon>
        <taxon>ecological metagenomes</taxon>
    </lineage>
</organism>
<comment type="caution">
    <text evidence="4">The sequence shown here is derived from an EMBL/GenBank/DDBJ whole genome shotgun (WGS) entry which is preliminary data.</text>
</comment>
<dbReference type="Pfam" id="PF00370">
    <property type="entry name" value="FGGY_N"/>
    <property type="match status" value="1"/>
</dbReference>
<name>X1K708_9ZZZZ</name>
<reference evidence="4" key="1">
    <citation type="journal article" date="2014" name="Front. Microbiol.">
        <title>High frequency of phylogenetically diverse reductive dehalogenase-homologous genes in deep subseafloor sedimentary metagenomes.</title>
        <authorList>
            <person name="Kawai M."/>
            <person name="Futagami T."/>
            <person name="Toyoda A."/>
            <person name="Takaki Y."/>
            <person name="Nishi S."/>
            <person name="Hori S."/>
            <person name="Arai W."/>
            <person name="Tsubouchi T."/>
            <person name="Morono Y."/>
            <person name="Uchiyama I."/>
            <person name="Ito T."/>
            <person name="Fujiyama A."/>
            <person name="Inagaki F."/>
            <person name="Takami H."/>
        </authorList>
    </citation>
    <scope>NUCLEOTIDE SEQUENCE</scope>
    <source>
        <strain evidence="4">Expedition CK06-06</strain>
    </source>
</reference>
<dbReference type="InterPro" id="IPR043129">
    <property type="entry name" value="ATPase_NBD"/>
</dbReference>
<evidence type="ECO:0000259" key="3">
    <source>
        <dbReference type="Pfam" id="PF00370"/>
    </source>
</evidence>
<evidence type="ECO:0000256" key="1">
    <source>
        <dbReference type="ARBA" id="ARBA00022679"/>
    </source>
</evidence>
<feature type="non-terminal residue" evidence="4">
    <location>
        <position position="117"/>
    </location>
</feature>
<accession>X1K708</accession>
<dbReference type="InterPro" id="IPR018484">
    <property type="entry name" value="FGGY_N"/>
</dbReference>
<dbReference type="EMBL" id="BARV01012146">
    <property type="protein sequence ID" value="GAI02358.1"/>
    <property type="molecule type" value="Genomic_DNA"/>
</dbReference>